<organism evidence="1 2">
    <name type="scientific">Trifolium medium</name>
    <dbReference type="NCBI Taxonomy" id="97028"/>
    <lineage>
        <taxon>Eukaryota</taxon>
        <taxon>Viridiplantae</taxon>
        <taxon>Streptophyta</taxon>
        <taxon>Embryophyta</taxon>
        <taxon>Tracheophyta</taxon>
        <taxon>Spermatophyta</taxon>
        <taxon>Magnoliopsida</taxon>
        <taxon>eudicotyledons</taxon>
        <taxon>Gunneridae</taxon>
        <taxon>Pentapetalae</taxon>
        <taxon>rosids</taxon>
        <taxon>fabids</taxon>
        <taxon>Fabales</taxon>
        <taxon>Fabaceae</taxon>
        <taxon>Papilionoideae</taxon>
        <taxon>50 kb inversion clade</taxon>
        <taxon>NPAAA clade</taxon>
        <taxon>Hologalegina</taxon>
        <taxon>IRL clade</taxon>
        <taxon>Trifolieae</taxon>
        <taxon>Trifolium</taxon>
    </lineage>
</organism>
<reference evidence="1 2" key="1">
    <citation type="journal article" date="2018" name="Front. Plant Sci.">
        <title>Red Clover (Trifolium pratense) and Zigzag Clover (T. medium) - A Picture of Genomic Similarities and Differences.</title>
        <authorList>
            <person name="Dluhosova J."/>
            <person name="Istvanek J."/>
            <person name="Nedelnik J."/>
            <person name="Repkova J."/>
        </authorList>
    </citation>
    <scope>NUCLEOTIDE SEQUENCE [LARGE SCALE GENOMIC DNA]</scope>
    <source>
        <strain evidence="2">cv. 10/8</strain>
        <tissue evidence="1">Leaf</tissue>
    </source>
</reference>
<dbReference type="EMBL" id="LXQA010869317">
    <property type="protein sequence ID" value="MCI74851.1"/>
    <property type="molecule type" value="Genomic_DNA"/>
</dbReference>
<protein>
    <submittedName>
        <fullName evidence="1">Uncharacterized protein</fullName>
    </submittedName>
</protein>
<evidence type="ECO:0000313" key="2">
    <source>
        <dbReference type="Proteomes" id="UP000265520"/>
    </source>
</evidence>
<keyword evidence="2" id="KW-1185">Reference proteome</keyword>
<proteinExistence type="predicted"/>
<name>A0A392UMQ3_9FABA</name>
<dbReference type="AlphaFoldDB" id="A0A392UMQ3"/>
<accession>A0A392UMQ3</accession>
<sequence length="76" mass="8654">ISCPDYTSAEKDQVLKSLQVLESTSAEVSQSLIRVLRCSEALREPEHEVLTCLLFKSDSLHCKRLKDILYMMTAHD</sequence>
<comment type="caution">
    <text evidence="1">The sequence shown here is derived from an EMBL/GenBank/DDBJ whole genome shotgun (WGS) entry which is preliminary data.</text>
</comment>
<evidence type="ECO:0000313" key="1">
    <source>
        <dbReference type="EMBL" id="MCI74851.1"/>
    </source>
</evidence>
<feature type="non-terminal residue" evidence="1">
    <location>
        <position position="1"/>
    </location>
</feature>
<dbReference type="Proteomes" id="UP000265520">
    <property type="component" value="Unassembled WGS sequence"/>
</dbReference>